<accession>A0A2I0VA11</accession>
<evidence type="ECO:0000313" key="2">
    <source>
        <dbReference type="Proteomes" id="UP000233837"/>
    </source>
</evidence>
<protein>
    <submittedName>
        <fullName evidence="1">Uncharacterized protein</fullName>
    </submittedName>
</protein>
<dbReference type="Proteomes" id="UP000233837">
    <property type="component" value="Unassembled WGS sequence"/>
</dbReference>
<evidence type="ECO:0000313" key="1">
    <source>
        <dbReference type="EMBL" id="PKU60248.1"/>
    </source>
</evidence>
<reference evidence="1 2" key="2">
    <citation type="journal article" date="2017" name="Nature">
        <title>The Apostasia genome and the evolution of orchids.</title>
        <authorList>
            <person name="Zhang G.Q."/>
            <person name="Liu K.W."/>
            <person name="Li Z."/>
            <person name="Lohaus R."/>
            <person name="Hsiao Y.Y."/>
            <person name="Niu S.C."/>
            <person name="Wang J.Y."/>
            <person name="Lin Y.C."/>
            <person name="Xu Q."/>
            <person name="Chen L.J."/>
            <person name="Yoshida K."/>
            <person name="Fujiwara S."/>
            <person name="Wang Z.W."/>
            <person name="Zhang Y.Q."/>
            <person name="Mitsuda N."/>
            <person name="Wang M."/>
            <person name="Liu G.H."/>
            <person name="Pecoraro L."/>
            <person name="Huang H.X."/>
            <person name="Xiao X.J."/>
            <person name="Lin M."/>
            <person name="Wu X.Y."/>
            <person name="Wu W.L."/>
            <person name="Chen Y.Y."/>
            <person name="Chang S.B."/>
            <person name="Sakamoto S."/>
            <person name="Ohme-Takagi M."/>
            <person name="Yagi M."/>
            <person name="Zeng S.J."/>
            <person name="Shen C.Y."/>
            <person name="Yeh C.M."/>
            <person name="Luo Y.B."/>
            <person name="Tsai W.C."/>
            <person name="Van de Peer Y."/>
            <person name="Liu Z.J."/>
        </authorList>
    </citation>
    <scope>NUCLEOTIDE SEQUENCE [LARGE SCALE GENOMIC DNA]</scope>
    <source>
        <tissue evidence="1">The whole plant</tissue>
    </source>
</reference>
<name>A0A2I0VA11_9ASPA</name>
<keyword evidence="2" id="KW-1185">Reference proteome</keyword>
<proteinExistence type="predicted"/>
<sequence>MLPVVGGEEGCGKSSAAEKCEAEKSDRDMMKNCLEEIDQFLDLPPEVDCVFIGDSASQEKTGLGGGGEEVDGYMFENYLKELEHYLELPADVGGAFNCVRGGVEETIAGLDGDCEGDCFEVEEYFDLQMMADDAFWRQP</sequence>
<dbReference type="AlphaFoldDB" id="A0A2I0VA11"/>
<dbReference type="EMBL" id="KZ503977">
    <property type="protein sequence ID" value="PKU60248.1"/>
    <property type="molecule type" value="Genomic_DNA"/>
</dbReference>
<organism evidence="1 2">
    <name type="scientific">Dendrobium catenatum</name>
    <dbReference type="NCBI Taxonomy" id="906689"/>
    <lineage>
        <taxon>Eukaryota</taxon>
        <taxon>Viridiplantae</taxon>
        <taxon>Streptophyta</taxon>
        <taxon>Embryophyta</taxon>
        <taxon>Tracheophyta</taxon>
        <taxon>Spermatophyta</taxon>
        <taxon>Magnoliopsida</taxon>
        <taxon>Liliopsida</taxon>
        <taxon>Asparagales</taxon>
        <taxon>Orchidaceae</taxon>
        <taxon>Epidendroideae</taxon>
        <taxon>Malaxideae</taxon>
        <taxon>Dendrobiinae</taxon>
        <taxon>Dendrobium</taxon>
    </lineage>
</organism>
<gene>
    <name evidence="1" type="ORF">MA16_Dca024110</name>
</gene>
<reference evidence="1 2" key="1">
    <citation type="journal article" date="2016" name="Sci. Rep.">
        <title>The Dendrobium catenatum Lindl. genome sequence provides insights into polysaccharide synthase, floral development and adaptive evolution.</title>
        <authorList>
            <person name="Zhang G.Q."/>
            <person name="Xu Q."/>
            <person name="Bian C."/>
            <person name="Tsai W.C."/>
            <person name="Yeh C.M."/>
            <person name="Liu K.W."/>
            <person name="Yoshida K."/>
            <person name="Zhang L.S."/>
            <person name="Chang S.B."/>
            <person name="Chen F."/>
            <person name="Shi Y."/>
            <person name="Su Y.Y."/>
            <person name="Zhang Y.Q."/>
            <person name="Chen L.J."/>
            <person name="Yin Y."/>
            <person name="Lin M."/>
            <person name="Huang H."/>
            <person name="Deng H."/>
            <person name="Wang Z.W."/>
            <person name="Zhu S.L."/>
            <person name="Zhao X."/>
            <person name="Deng C."/>
            <person name="Niu S.C."/>
            <person name="Huang J."/>
            <person name="Wang M."/>
            <person name="Liu G.H."/>
            <person name="Yang H.J."/>
            <person name="Xiao X.J."/>
            <person name="Hsiao Y.Y."/>
            <person name="Wu W.L."/>
            <person name="Chen Y.Y."/>
            <person name="Mitsuda N."/>
            <person name="Ohme-Takagi M."/>
            <person name="Luo Y.B."/>
            <person name="Van de Peer Y."/>
            <person name="Liu Z.J."/>
        </authorList>
    </citation>
    <scope>NUCLEOTIDE SEQUENCE [LARGE SCALE GENOMIC DNA]</scope>
    <source>
        <tissue evidence="1">The whole plant</tissue>
    </source>
</reference>